<dbReference type="GO" id="GO:0005829">
    <property type="term" value="C:cytosol"/>
    <property type="evidence" value="ECO:0007669"/>
    <property type="project" value="TreeGrafter"/>
</dbReference>
<dbReference type="PANTHER" id="PTHR30555:SF0">
    <property type="entry name" value="CATALASE-PEROXIDASE"/>
    <property type="match status" value="1"/>
</dbReference>
<protein>
    <submittedName>
        <fullName evidence="7">Catalase-peroxidase 2</fullName>
        <ecNumber evidence="7">1.11.1.21</ecNumber>
    </submittedName>
</protein>
<proteinExistence type="predicted"/>
<keyword evidence="8" id="KW-1185">Reference proteome</keyword>
<comment type="cofactor">
    <cofactor evidence="1">
        <name>heme b</name>
        <dbReference type="ChEBI" id="CHEBI:60344"/>
    </cofactor>
</comment>
<keyword evidence="3" id="KW-0349">Heme</keyword>
<dbReference type="PANTHER" id="PTHR30555">
    <property type="entry name" value="HYDROPEROXIDASE I, BIFUNCTIONAL CATALASE-PEROXIDASE"/>
    <property type="match status" value="1"/>
</dbReference>
<name>A0A245ZMM0_9SPHN</name>
<dbReference type="AlphaFoldDB" id="A0A245ZMM0"/>
<reference evidence="7 8" key="1">
    <citation type="submission" date="2017-03" db="EMBL/GenBank/DDBJ databases">
        <title>Genome sequence of Sphingomonas dokdonensis DSM 21029.</title>
        <authorList>
            <person name="Poehlein A."/>
            <person name="Wuebbeler J.H."/>
            <person name="Steinbuechel A."/>
            <person name="Daniel R."/>
        </authorList>
    </citation>
    <scope>NUCLEOTIDE SEQUENCE [LARGE SCALE GENOMIC DNA]</scope>
    <source>
        <strain evidence="7 8">DSM 21029</strain>
    </source>
</reference>
<evidence type="ECO:0000256" key="1">
    <source>
        <dbReference type="ARBA" id="ARBA00001970"/>
    </source>
</evidence>
<evidence type="ECO:0000256" key="2">
    <source>
        <dbReference type="ARBA" id="ARBA00022559"/>
    </source>
</evidence>
<keyword evidence="6" id="KW-0408">Iron</keyword>
<dbReference type="GO" id="GO:0004096">
    <property type="term" value="F:catalase activity"/>
    <property type="evidence" value="ECO:0007669"/>
    <property type="project" value="InterPro"/>
</dbReference>
<evidence type="ECO:0000256" key="3">
    <source>
        <dbReference type="ARBA" id="ARBA00022617"/>
    </source>
</evidence>
<evidence type="ECO:0000256" key="4">
    <source>
        <dbReference type="ARBA" id="ARBA00022723"/>
    </source>
</evidence>
<dbReference type="InterPro" id="IPR000763">
    <property type="entry name" value="Catalase_peroxidase"/>
</dbReference>
<dbReference type="EC" id="1.11.1.21" evidence="7"/>
<evidence type="ECO:0000256" key="6">
    <source>
        <dbReference type="ARBA" id="ARBA00023004"/>
    </source>
</evidence>
<accession>A0A245ZMM0</accession>
<dbReference type="GO" id="GO:0020037">
    <property type="term" value="F:heme binding"/>
    <property type="evidence" value="ECO:0007669"/>
    <property type="project" value="InterPro"/>
</dbReference>
<dbReference type="GO" id="GO:0070301">
    <property type="term" value="P:cellular response to hydrogen peroxide"/>
    <property type="evidence" value="ECO:0007669"/>
    <property type="project" value="TreeGrafter"/>
</dbReference>
<dbReference type="EMBL" id="NBBI01000002">
    <property type="protein sequence ID" value="OWK30987.1"/>
    <property type="molecule type" value="Genomic_DNA"/>
</dbReference>
<dbReference type="InterPro" id="IPR010255">
    <property type="entry name" value="Haem_peroxidase_sf"/>
</dbReference>
<dbReference type="GO" id="GO:0046872">
    <property type="term" value="F:metal ion binding"/>
    <property type="evidence" value="ECO:0007669"/>
    <property type="project" value="UniProtKB-KW"/>
</dbReference>
<dbReference type="Proteomes" id="UP000197290">
    <property type="component" value="Unassembled WGS sequence"/>
</dbReference>
<keyword evidence="4" id="KW-0479">Metal-binding</keyword>
<keyword evidence="5 7" id="KW-0560">Oxidoreductase</keyword>
<evidence type="ECO:0000313" key="8">
    <source>
        <dbReference type="Proteomes" id="UP000197290"/>
    </source>
</evidence>
<dbReference type="GO" id="GO:0042744">
    <property type="term" value="P:hydrogen peroxide catabolic process"/>
    <property type="evidence" value="ECO:0007669"/>
    <property type="project" value="TreeGrafter"/>
</dbReference>
<keyword evidence="2 7" id="KW-0575">Peroxidase</keyword>
<dbReference type="RefSeq" id="WP_245829189.1">
    <property type="nucleotide sequence ID" value="NZ_NBBI01000002.1"/>
</dbReference>
<dbReference type="Gene3D" id="1.10.520.10">
    <property type="match status" value="1"/>
</dbReference>
<sequence length="192" mass="20968">MLQVDPSRREAEVLVFRRRADDLLWQDPIPSVDHPLIEDADIATLKRKVLESGLSESDLAFTAFPAASTFRTTDKRGGANGAWPALAPQKDWAIIRRTVPVVARLREVMAESDAGAARGKRVSLADLIVLGSCAAIEQAAADAEEELAVPFGPGLMDTDMARTDADSFEWLRPVVDSFRNYVDDAFETITPG</sequence>
<dbReference type="SUPFAM" id="SSF48113">
    <property type="entry name" value="Heme-dependent peroxidases"/>
    <property type="match status" value="1"/>
</dbReference>
<evidence type="ECO:0000256" key="5">
    <source>
        <dbReference type="ARBA" id="ARBA00023002"/>
    </source>
</evidence>
<evidence type="ECO:0000313" key="7">
    <source>
        <dbReference type="EMBL" id="OWK30987.1"/>
    </source>
</evidence>
<gene>
    <name evidence="7" type="primary">katG2_1</name>
    <name evidence="7" type="ORF">SPDO_09920</name>
</gene>
<dbReference type="Gene3D" id="1.10.420.10">
    <property type="entry name" value="Peroxidase, domain 2"/>
    <property type="match status" value="1"/>
</dbReference>
<comment type="caution">
    <text evidence="7">The sequence shown here is derived from an EMBL/GenBank/DDBJ whole genome shotgun (WGS) entry which is preliminary data.</text>
</comment>
<organism evidence="7 8">
    <name type="scientific">Sphingomonas dokdonensis</name>
    <dbReference type="NCBI Taxonomy" id="344880"/>
    <lineage>
        <taxon>Bacteria</taxon>
        <taxon>Pseudomonadati</taxon>
        <taxon>Pseudomonadota</taxon>
        <taxon>Alphaproteobacteria</taxon>
        <taxon>Sphingomonadales</taxon>
        <taxon>Sphingomonadaceae</taxon>
        <taxon>Sphingomonas</taxon>
    </lineage>
</organism>